<dbReference type="KEGG" id="prag:EKN56_00555"/>
<evidence type="ECO:0000256" key="3">
    <source>
        <dbReference type="PROSITE-ProRule" id="PRU00023"/>
    </source>
</evidence>
<organism evidence="6 7">
    <name type="scientific">Limnobaculum zhutongyuii</name>
    <dbReference type="NCBI Taxonomy" id="2498113"/>
    <lineage>
        <taxon>Bacteria</taxon>
        <taxon>Pseudomonadati</taxon>
        <taxon>Pseudomonadota</taxon>
        <taxon>Gammaproteobacteria</taxon>
        <taxon>Enterobacterales</taxon>
        <taxon>Budviciaceae</taxon>
        <taxon>Limnobaculum</taxon>
    </lineage>
</organism>
<name>A0A411WFK5_9GAMM</name>
<proteinExistence type="predicted"/>
<evidence type="ECO:0000256" key="4">
    <source>
        <dbReference type="SAM" id="MobiDB-lite"/>
    </source>
</evidence>
<dbReference type="PROSITE" id="PS50297">
    <property type="entry name" value="ANK_REP_REGION"/>
    <property type="match status" value="5"/>
</dbReference>
<keyword evidence="5" id="KW-0812">Transmembrane</keyword>
<feature type="repeat" description="ANK" evidence="3">
    <location>
        <begin position="385"/>
        <end position="417"/>
    </location>
</feature>
<feature type="repeat" description="ANK" evidence="3">
    <location>
        <begin position="168"/>
        <end position="201"/>
    </location>
</feature>
<feature type="repeat" description="ANK" evidence="3">
    <location>
        <begin position="135"/>
        <end position="167"/>
    </location>
</feature>
<feature type="region of interest" description="Disordered" evidence="4">
    <location>
        <begin position="227"/>
        <end position="253"/>
    </location>
</feature>
<evidence type="ECO:0000313" key="6">
    <source>
        <dbReference type="EMBL" id="QBH95038.1"/>
    </source>
</evidence>
<feature type="repeat" description="ANK" evidence="3">
    <location>
        <begin position="280"/>
        <end position="315"/>
    </location>
</feature>
<dbReference type="AlphaFoldDB" id="A0A411WFK5"/>
<dbReference type="Pfam" id="PF13637">
    <property type="entry name" value="Ank_4"/>
    <property type="match status" value="1"/>
</dbReference>
<reference evidence="6 7" key="1">
    <citation type="submission" date="2019-03" db="EMBL/GenBank/DDBJ databases">
        <title>Pragia sp. nov. isolated from the gut tract of Carduelis flavirostris.</title>
        <authorList>
            <person name="Ge Y."/>
        </authorList>
    </citation>
    <scope>NUCLEOTIDE SEQUENCE [LARGE SCALE GENOMIC DNA]</scope>
    <source>
        <strain evidence="6 7">CF-458</strain>
    </source>
</reference>
<dbReference type="SMART" id="SM00248">
    <property type="entry name" value="ANK"/>
    <property type="match status" value="7"/>
</dbReference>
<dbReference type="OrthoDB" id="4539621at2"/>
<dbReference type="Pfam" id="PF12796">
    <property type="entry name" value="Ank_2"/>
    <property type="match status" value="1"/>
</dbReference>
<dbReference type="Pfam" id="PF00023">
    <property type="entry name" value="Ank"/>
    <property type="match status" value="1"/>
</dbReference>
<evidence type="ECO:0000256" key="5">
    <source>
        <dbReference type="SAM" id="Phobius"/>
    </source>
</evidence>
<keyword evidence="5" id="KW-0472">Membrane</keyword>
<dbReference type="Pfam" id="PF13857">
    <property type="entry name" value="Ank_5"/>
    <property type="match status" value="1"/>
</dbReference>
<keyword evidence="7" id="KW-1185">Reference proteome</keyword>
<feature type="repeat" description="ANK" evidence="3">
    <location>
        <begin position="349"/>
        <end position="381"/>
    </location>
</feature>
<dbReference type="SUPFAM" id="SSF48403">
    <property type="entry name" value="Ankyrin repeat"/>
    <property type="match status" value="1"/>
</dbReference>
<dbReference type="InterPro" id="IPR036770">
    <property type="entry name" value="Ankyrin_rpt-contain_sf"/>
</dbReference>
<keyword evidence="1" id="KW-0677">Repeat</keyword>
<evidence type="ECO:0000256" key="1">
    <source>
        <dbReference type="ARBA" id="ARBA00022737"/>
    </source>
</evidence>
<protein>
    <submittedName>
        <fullName evidence="6">Ankyrin repeat domain-containing protein</fullName>
    </submittedName>
</protein>
<accession>A0A411WFK5</accession>
<keyword evidence="5" id="KW-1133">Transmembrane helix</keyword>
<dbReference type="RefSeq" id="WP_130590036.1">
    <property type="nucleotide sequence ID" value="NZ_CP034752.1"/>
</dbReference>
<dbReference type="InterPro" id="IPR002110">
    <property type="entry name" value="Ankyrin_rpt"/>
</dbReference>
<dbReference type="PRINTS" id="PR01415">
    <property type="entry name" value="ANKYRIN"/>
</dbReference>
<feature type="transmembrane region" description="Helical" evidence="5">
    <location>
        <begin position="73"/>
        <end position="95"/>
    </location>
</feature>
<dbReference type="Proteomes" id="UP000293154">
    <property type="component" value="Chromosome"/>
</dbReference>
<evidence type="ECO:0000313" key="7">
    <source>
        <dbReference type="Proteomes" id="UP000293154"/>
    </source>
</evidence>
<dbReference type="EMBL" id="CP034752">
    <property type="protein sequence ID" value="QBH95038.1"/>
    <property type="molecule type" value="Genomic_DNA"/>
</dbReference>
<dbReference type="PROSITE" id="PS50088">
    <property type="entry name" value="ANK_REPEAT"/>
    <property type="match status" value="6"/>
</dbReference>
<keyword evidence="2 3" id="KW-0040">ANK repeat</keyword>
<feature type="repeat" description="ANK" evidence="3">
    <location>
        <begin position="316"/>
        <end position="348"/>
    </location>
</feature>
<dbReference type="PANTHER" id="PTHR24166">
    <property type="entry name" value="ROLLING PEBBLES, ISOFORM B"/>
    <property type="match status" value="1"/>
</dbReference>
<dbReference type="PANTHER" id="PTHR24166:SF48">
    <property type="entry name" value="PROTEIN VAPYRIN"/>
    <property type="match status" value="1"/>
</dbReference>
<feature type="transmembrane region" description="Helical" evidence="5">
    <location>
        <begin position="35"/>
        <end position="61"/>
    </location>
</feature>
<feature type="compositionally biased region" description="Polar residues" evidence="4">
    <location>
        <begin position="236"/>
        <end position="253"/>
    </location>
</feature>
<sequence length="543" mass="60087">MVSEFLNLFQTNREERTINFHHLSDKNSVPDKNPLWLMLFNCSTISILTFQPIVLIYFFGVIQEIRVNLKNKIKLFAVSLTQLPSLFMLVLFLAACNPQSAEKTHHFLVLCRDGQLSDIKEALATGIDVNASSKEGITALMVAADQKRQDVVELLLAHQANPMDKTRLGITPLMFAGSFSENPQIVKLLIDAGSDVNAKDNENNTPLMILAGKPFAVYKDSSTISDLEIPAPQPEHYQNTKNESSDSQRTNTPIASKTEKLESARWLLNAGAEVNAKNKEGMTPLMYASRKAIRQPTDLLSLLIDAGAEVNAQNNSGMTALSQTAMSDNPAMTKLLLDNGASVDLRDTSGMTPLMYAAQYSTPETIDILINSGADINAQSKLSDDSNTPLIWAVKERKLDNVKALLKHNPDMTIRNADKYTAISLSKGEIREYLIQRNGATVGQEVAMAETELNSCIDEMMNRVLTLMLNNKLQGNKDGISYYHDEKECGPFGRLSLFNYKNGTIPKITFTDNMLINLSYSNRSLQCEIIENIGHCKIADGAK</sequence>
<gene>
    <name evidence="6" type="ORF">EKN56_00555</name>
</gene>
<dbReference type="InterPro" id="IPR050889">
    <property type="entry name" value="Dendritic_Spine_Reg/Scaffold"/>
</dbReference>
<evidence type="ECO:0000256" key="2">
    <source>
        <dbReference type="ARBA" id="ARBA00023043"/>
    </source>
</evidence>
<dbReference type="Gene3D" id="1.25.40.20">
    <property type="entry name" value="Ankyrin repeat-containing domain"/>
    <property type="match status" value="3"/>
</dbReference>